<dbReference type="PANTHER" id="PTHR24559:SF431">
    <property type="entry name" value="RNA-DIRECTED DNA POLYMERASE HOMOLOG"/>
    <property type="match status" value="1"/>
</dbReference>
<evidence type="ECO:0000313" key="2">
    <source>
        <dbReference type="EMBL" id="KAL0401445.1"/>
    </source>
</evidence>
<dbReference type="EMBL" id="JACGWN010000015">
    <property type="protein sequence ID" value="KAL0401445.1"/>
    <property type="molecule type" value="Genomic_DNA"/>
</dbReference>
<dbReference type="AlphaFoldDB" id="A0AAW2TAN3"/>
<proteinExistence type="predicted"/>
<organism evidence="2">
    <name type="scientific">Sesamum latifolium</name>
    <dbReference type="NCBI Taxonomy" id="2727402"/>
    <lineage>
        <taxon>Eukaryota</taxon>
        <taxon>Viridiplantae</taxon>
        <taxon>Streptophyta</taxon>
        <taxon>Embryophyta</taxon>
        <taxon>Tracheophyta</taxon>
        <taxon>Spermatophyta</taxon>
        <taxon>Magnoliopsida</taxon>
        <taxon>eudicotyledons</taxon>
        <taxon>Gunneridae</taxon>
        <taxon>Pentapetalae</taxon>
        <taxon>asterids</taxon>
        <taxon>lamiids</taxon>
        <taxon>Lamiales</taxon>
        <taxon>Pedaliaceae</taxon>
        <taxon>Sesamum</taxon>
    </lineage>
</organism>
<name>A0AAW2TAN3_9LAMI</name>
<evidence type="ECO:0000259" key="1">
    <source>
        <dbReference type="PROSITE" id="PS50878"/>
    </source>
</evidence>
<dbReference type="CDD" id="cd01647">
    <property type="entry name" value="RT_LTR"/>
    <property type="match status" value="1"/>
</dbReference>
<dbReference type="Pfam" id="PF00078">
    <property type="entry name" value="RVT_1"/>
    <property type="match status" value="1"/>
</dbReference>
<reference evidence="2" key="2">
    <citation type="journal article" date="2024" name="Plant">
        <title>Genomic evolution and insights into agronomic trait innovations of Sesamum species.</title>
        <authorList>
            <person name="Miao H."/>
            <person name="Wang L."/>
            <person name="Qu L."/>
            <person name="Liu H."/>
            <person name="Sun Y."/>
            <person name="Le M."/>
            <person name="Wang Q."/>
            <person name="Wei S."/>
            <person name="Zheng Y."/>
            <person name="Lin W."/>
            <person name="Duan Y."/>
            <person name="Cao H."/>
            <person name="Xiong S."/>
            <person name="Wang X."/>
            <person name="Wei L."/>
            <person name="Li C."/>
            <person name="Ma Q."/>
            <person name="Ju M."/>
            <person name="Zhao R."/>
            <person name="Li G."/>
            <person name="Mu C."/>
            <person name="Tian Q."/>
            <person name="Mei H."/>
            <person name="Zhang T."/>
            <person name="Gao T."/>
            <person name="Zhang H."/>
        </authorList>
    </citation>
    <scope>NUCLEOTIDE SEQUENCE</scope>
    <source>
        <strain evidence="2">KEN1</strain>
    </source>
</reference>
<comment type="caution">
    <text evidence="2">The sequence shown here is derived from an EMBL/GenBank/DDBJ whole genome shotgun (WGS) entry which is preliminary data.</text>
</comment>
<dbReference type="PANTHER" id="PTHR24559">
    <property type="entry name" value="TRANSPOSON TY3-I GAG-POL POLYPROTEIN"/>
    <property type="match status" value="1"/>
</dbReference>
<accession>A0AAW2TAN3</accession>
<gene>
    <name evidence="2" type="ORF">Slati_4174400</name>
</gene>
<protein>
    <recommendedName>
        <fullName evidence="1">Reverse transcriptase domain-containing protein</fullName>
    </recommendedName>
</protein>
<reference evidence="2" key="1">
    <citation type="submission" date="2020-06" db="EMBL/GenBank/DDBJ databases">
        <authorList>
            <person name="Li T."/>
            <person name="Hu X."/>
            <person name="Zhang T."/>
            <person name="Song X."/>
            <person name="Zhang H."/>
            <person name="Dai N."/>
            <person name="Sheng W."/>
            <person name="Hou X."/>
            <person name="Wei L."/>
        </authorList>
    </citation>
    <scope>NUCLEOTIDE SEQUENCE</scope>
    <source>
        <strain evidence="2">KEN1</strain>
        <tissue evidence="2">Leaf</tissue>
    </source>
</reference>
<dbReference type="InterPro" id="IPR053134">
    <property type="entry name" value="RNA-dir_DNA_polymerase"/>
</dbReference>
<dbReference type="PROSITE" id="PS50878">
    <property type="entry name" value="RT_POL"/>
    <property type="match status" value="1"/>
</dbReference>
<dbReference type="SUPFAM" id="SSF56672">
    <property type="entry name" value="DNA/RNA polymerases"/>
    <property type="match status" value="1"/>
</dbReference>
<sequence>MPFGFKNVGATYQRLMNRMFKEQIGITMEVYVDSMLVKSLKESDHLTYFEESFQVMNKNGMKLNPTKCTFGVGSGTFMGYLVTERGIEANNRCGLSIQL</sequence>
<dbReference type="InterPro" id="IPR043128">
    <property type="entry name" value="Rev_trsase/Diguanyl_cyclase"/>
</dbReference>
<dbReference type="Gene3D" id="3.30.70.270">
    <property type="match status" value="1"/>
</dbReference>
<feature type="domain" description="Reverse transcriptase" evidence="1">
    <location>
        <begin position="1"/>
        <end position="82"/>
    </location>
</feature>
<dbReference type="InterPro" id="IPR043502">
    <property type="entry name" value="DNA/RNA_pol_sf"/>
</dbReference>
<dbReference type="InterPro" id="IPR000477">
    <property type="entry name" value="RT_dom"/>
</dbReference>